<dbReference type="GO" id="GO:0007606">
    <property type="term" value="P:sensory perception of chemical stimulus"/>
    <property type="evidence" value="ECO:0007669"/>
    <property type="project" value="UniProtKB-UniRule"/>
</dbReference>
<feature type="transmembrane region" description="Helical" evidence="6">
    <location>
        <begin position="45"/>
        <end position="64"/>
    </location>
</feature>
<sequence length="278" mass="32405">MIGFFWDILDSMIYSVFLLTCESDDQCPILMSANKLSFWYNTDLSGIWTLALTINRLTAIIWWQKYDEIWLKYFKYCFGFLSVYPFLLHGYSFFDYKCRLELELSKGVLCEEYWLEDAKVTSISSIIVAVISFFTDIITVTIYRIKIKKDNSLKKNPDKKLIYQAIISSFLFVLYTAVFQYWAILRDSLSATNKIGVVYTIAYGGMHYSYIAFHGSAFILIFFISPNLRKHLLKFYHLTWIYKYFPSTKRLFHITTTAAATTTKSVSTANTLTPVSHA</sequence>
<dbReference type="WBParaSite" id="PDA_v2.g13225.t1">
    <property type="protein sequence ID" value="PDA_v2.g13225.t1"/>
    <property type="gene ID" value="PDA_v2.g13225"/>
</dbReference>
<keyword evidence="4 6" id="KW-1133">Transmembrane helix</keyword>
<evidence type="ECO:0000313" key="7">
    <source>
        <dbReference type="Proteomes" id="UP000887578"/>
    </source>
</evidence>
<accession>A0A914P5M9</accession>
<feature type="transmembrane region" description="Helical" evidence="6">
    <location>
        <begin position="205"/>
        <end position="224"/>
    </location>
</feature>
<comment type="caution">
    <text evidence="6">Lacks conserved residue(s) required for the propagation of feature annotation.</text>
</comment>
<evidence type="ECO:0000313" key="8">
    <source>
        <dbReference type="WBParaSite" id="PDA_v2.g13225.t1"/>
    </source>
</evidence>
<protein>
    <recommendedName>
        <fullName evidence="6">Serpentine receptor class gamma</fullName>
    </recommendedName>
</protein>
<reference evidence="8" key="1">
    <citation type="submission" date="2022-11" db="UniProtKB">
        <authorList>
            <consortium name="WormBaseParasite"/>
        </authorList>
    </citation>
    <scope>IDENTIFICATION</scope>
</reference>
<feature type="transmembrane region" description="Helical" evidence="6">
    <location>
        <begin position="76"/>
        <end position="94"/>
    </location>
</feature>
<comment type="similarity">
    <text evidence="2 6">Belongs to the nematode receptor-like protein srg family.</text>
</comment>
<evidence type="ECO:0000256" key="6">
    <source>
        <dbReference type="RuleBase" id="RU280813"/>
    </source>
</evidence>
<evidence type="ECO:0000256" key="4">
    <source>
        <dbReference type="ARBA" id="ARBA00022989"/>
    </source>
</evidence>
<feature type="transmembrane region" description="Helical" evidence="6">
    <location>
        <begin position="123"/>
        <end position="145"/>
    </location>
</feature>
<keyword evidence="7" id="KW-1185">Reference proteome</keyword>
<evidence type="ECO:0000256" key="2">
    <source>
        <dbReference type="ARBA" id="ARBA00005692"/>
    </source>
</evidence>
<keyword evidence="3 6" id="KW-0812">Transmembrane</keyword>
<evidence type="ECO:0000256" key="5">
    <source>
        <dbReference type="ARBA" id="ARBA00023136"/>
    </source>
</evidence>
<feature type="transmembrane region" description="Helical" evidence="6">
    <location>
        <begin position="165"/>
        <end position="185"/>
    </location>
</feature>
<dbReference type="Gene3D" id="1.20.1070.10">
    <property type="entry name" value="Rhodopsin 7-helix transmembrane proteins"/>
    <property type="match status" value="1"/>
</dbReference>
<dbReference type="Proteomes" id="UP000887578">
    <property type="component" value="Unplaced"/>
</dbReference>
<dbReference type="GO" id="GO:0016020">
    <property type="term" value="C:membrane"/>
    <property type="evidence" value="ECO:0007669"/>
    <property type="project" value="UniProtKB-SubCell"/>
</dbReference>
<comment type="subcellular location">
    <subcellularLocation>
        <location evidence="1">Membrane</location>
        <topology evidence="1">Multi-pass membrane protein</topology>
    </subcellularLocation>
</comment>
<dbReference type="GO" id="GO:0004888">
    <property type="term" value="F:transmembrane signaling receptor activity"/>
    <property type="evidence" value="ECO:0007669"/>
    <property type="project" value="InterPro"/>
</dbReference>
<dbReference type="InterPro" id="IPR000609">
    <property type="entry name" value="7TM_GPCR_serpentine_rcpt_Srg"/>
</dbReference>
<evidence type="ECO:0000256" key="3">
    <source>
        <dbReference type="ARBA" id="ARBA00022692"/>
    </source>
</evidence>
<evidence type="ECO:0000256" key="1">
    <source>
        <dbReference type="ARBA" id="ARBA00004141"/>
    </source>
</evidence>
<dbReference type="Pfam" id="PF02118">
    <property type="entry name" value="Srg"/>
    <property type="match status" value="1"/>
</dbReference>
<organism evidence="7 8">
    <name type="scientific">Panagrolaimus davidi</name>
    <dbReference type="NCBI Taxonomy" id="227884"/>
    <lineage>
        <taxon>Eukaryota</taxon>
        <taxon>Metazoa</taxon>
        <taxon>Ecdysozoa</taxon>
        <taxon>Nematoda</taxon>
        <taxon>Chromadorea</taxon>
        <taxon>Rhabditida</taxon>
        <taxon>Tylenchina</taxon>
        <taxon>Panagrolaimomorpha</taxon>
        <taxon>Panagrolaimoidea</taxon>
        <taxon>Panagrolaimidae</taxon>
        <taxon>Panagrolaimus</taxon>
    </lineage>
</organism>
<name>A0A914P5M9_9BILA</name>
<dbReference type="AlphaFoldDB" id="A0A914P5M9"/>
<keyword evidence="5 6" id="KW-0472">Membrane</keyword>
<proteinExistence type="inferred from homology"/>